<dbReference type="Proteomes" id="UP001642484">
    <property type="component" value="Unassembled WGS sequence"/>
</dbReference>
<evidence type="ECO:0000313" key="3">
    <source>
        <dbReference type="EMBL" id="CAK9117235.1"/>
    </source>
</evidence>
<feature type="signal peptide" evidence="2">
    <location>
        <begin position="1"/>
        <end position="27"/>
    </location>
</feature>
<feature type="chain" id="PRO_5045863443" evidence="2">
    <location>
        <begin position="28"/>
        <end position="143"/>
    </location>
</feature>
<organism evidence="3 4">
    <name type="scientific">Durusdinium trenchii</name>
    <dbReference type="NCBI Taxonomy" id="1381693"/>
    <lineage>
        <taxon>Eukaryota</taxon>
        <taxon>Sar</taxon>
        <taxon>Alveolata</taxon>
        <taxon>Dinophyceae</taxon>
        <taxon>Suessiales</taxon>
        <taxon>Symbiodiniaceae</taxon>
        <taxon>Durusdinium</taxon>
    </lineage>
</organism>
<comment type="caution">
    <text evidence="3">The sequence shown here is derived from an EMBL/GenBank/DDBJ whole genome shotgun (WGS) entry which is preliminary data.</text>
</comment>
<evidence type="ECO:0000256" key="2">
    <source>
        <dbReference type="SAM" id="SignalP"/>
    </source>
</evidence>
<reference evidence="3 4" key="1">
    <citation type="submission" date="2024-02" db="EMBL/GenBank/DDBJ databases">
        <authorList>
            <person name="Chen Y."/>
            <person name="Shah S."/>
            <person name="Dougan E. K."/>
            <person name="Thang M."/>
            <person name="Chan C."/>
        </authorList>
    </citation>
    <scope>NUCLEOTIDE SEQUENCE [LARGE SCALE GENOMIC DNA]</scope>
</reference>
<name>A0ABP0SXQ5_9DINO</name>
<evidence type="ECO:0000256" key="1">
    <source>
        <dbReference type="SAM" id="Phobius"/>
    </source>
</evidence>
<gene>
    <name evidence="3" type="ORF">CCMP2556_LOCUS54611</name>
</gene>
<feature type="transmembrane region" description="Helical" evidence="1">
    <location>
        <begin position="89"/>
        <end position="113"/>
    </location>
</feature>
<keyword evidence="1" id="KW-0812">Transmembrane</keyword>
<keyword evidence="1" id="KW-0472">Membrane</keyword>
<evidence type="ECO:0000313" key="4">
    <source>
        <dbReference type="Proteomes" id="UP001642484"/>
    </source>
</evidence>
<dbReference type="EMBL" id="CAXAMN010028617">
    <property type="protein sequence ID" value="CAK9117235.1"/>
    <property type="molecule type" value="Genomic_DNA"/>
</dbReference>
<sequence>MAGDRGGRLCGLAVACATLSVLTFVGAGVQQPSRNVAVRALFPWQQLPEDYVPPKRPYDPVYDSPVAKRIQEEWFKPKERPLEDYFNEWFIPLFLLAAFIWILPAMSPGTWGVKERRSNRAKARSAARNLLGRLRNFGKEEVY</sequence>
<proteinExistence type="predicted"/>
<protein>
    <submittedName>
        <fullName evidence="3">Uncharacterized protein</fullName>
    </submittedName>
</protein>
<keyword evidence="4" id="KW-1185">Reference proteome</keyword>
<keyword evidence="1" id="KW-1133">Transmembrane helix</keyword>
<keyword evidence="2" id="KW-0732">Signal</keyword>
<accession>A0ABP0SXQ5</accession>